<accession>A0A3M7SH27</accession>
<name>A0A3M7SH27_BRAPC</name>
<gene>
    <name evidence="1" type="ORF">BpHYR1_034683</name>
</gene>
<keyword evidence="2" id="KW-1185">Reference proteome</keyword>
<sequence>MASRPRTLVFGESGLDRASRRWAIRPVLAIVMQMNWLLIESSAMAIRSCCSGTVALGLDSIYFDPFKNFSNFSSNDKNFLHFAERFWLGEGPGQSVISNDVREVVFTFIHYTLNPIEN</sequence>
<dbReference type="AlphaFoldDB" id="A0A3M7SH27"/>
<dbReference type="Proteomes" id="UP000276133">
    <property type="component" value="Unassembled WGS sequence"/>
</dbReference>
<protein>
    <submittedName>
        <fullName evidence="1">Uncharacterized protein</fullName>
    </submittedName>
</protein>
<evidence type="ECO:0000313" key="1">
    <source>
        <dbReference type="EMBL" id="RNA35093.1"/>
    </source>
</evidence>
<evidence type="ECO:0000313" key="2">
    <source>
        <dbReference type="Proteomes" id="UP000276133"/>
    </source>
</evidence>
<dbReference type="EMBL" id="REGN01001373">
    <property type="protein sequence ID" value="RNA35093.1"/>
    <property type="molecule type" value="Genomic_DNA"/>
</dbReference>
<reference evidence="1 2" key="1">
    <citation type="journal article" date="2018" name="Sci. Rep.">
        <title>Genomic signatures of local adaptation to the degree of environmental predictability in rotifers.</title>
        <authorList>
            <person name="Franch-Gras L."/>
            <person name="Hahn C."/>
            <person name="Garcia-Roger E.M."/>
            <person name="Carmona M.J."/>
            <person name="Serra M."/>
            <person name="Gomez A."/>
        </authorList>
    </citation>
    <scope>NUCLEOTIDE SEQUENCE [LARGE SCALE GENOMIC DNA]</scope>
    <source>
        <strain evidence="1">HYR1</strain>
    </source>
</reference>
<proteinExistence type="predicted"/>
<organism evidence="1 2">
    <name type="scientific">Brachionus plicatilis</name>
    <name type="common">Marine rotifer</name>
    <name type="synonym">Brachionus muelleri</name>
    <dbReference type="NCBI Taxonomy" id="10195"/>
    <lineage>
        <taxon>Eukaryota</taxon>
        <taxon>Metazoa</taxon>
        <taxon>Spiralia</taxon>
        <taxon>Gnathifera</taxon>
        <taxon>Rotifera</taxon>
        <taxon>Eurotatoria</taxon>
        <taxon>Monogononta</taxon>
        <taxon>Pseudotrocha</taxon>
        <taxon>Ploima</taxon>
        <taxon>Brachionidae</taxon>
        <taxon>Brachionus</taxon>
    </lineage>
</organism>
<comment type="caution">
    <text evidence="1">The sequence shown here is derived from an EMBL/GenBank/DDBJ whole genome shotgun (WGS) entry which is preliminary data.</text>
</comment>